<dbReference type="OrthoDB" id="10037236at2759"/>
<protein>
    <recommendedName>
        <fullName evidence="3">Endonuclease/exonuclease/phosphatase domain-containing protein</fullName>
    </recommendedName>
</protein>
<gene>
    <name evidence="1" type="ORF">HOLleu_16229</name>
</gene>
<evidence type="ECO:0000313" key="2">
    <source>
        <dbReference type="Proteomes" id="UP001152320"/>
    </source>
</evidence>
<dbReference type="InterPro" id="IPR036691">
    <property type="entry name" value="Endo/exonu/phosph_ase_sf"/>
</dbReference>
<name>A0A9Q1C4V2_HOLLE</name>
<accession>A0A9Q1C4V2</accession>
<dbReference type="SUPFAM" id="SSF56219">
    <property type="entry name" value="DNase I-like"/>
    <property type="match status" value="1"/>
</dbReference>
<evidence type="ECO:0008006" key="3">
    <source>
        <dbReference type="Google" id="ProtNLM"/>
    </source>
</evidence>
<reference evidence="1" key="1">
    <citation type="submission" date="2021-10" db="EMBL/GenBank/DDBJ databases">
        <title>Tropical sea cucumber genome reveals ecological adaptation and Cuvierian tubules defense mechanism.</title>
        <authorList>
            <person name="Chen T."/>
        </authorList>
    </citation>
    <scope>NUCLEOTIDE SEQUENCE</scope>
    <source>
        <strain evidence="1">Nanhai2018</strain>
        <tissue evidence="1">Muscle</tissue>
    </source>
</reference>
<comment type="caution">
    <text evidence="1">The sequence shown here is derived from an EMBL/GenBank/DDBJ whole genome shotgun (WGS) entry which is preliminary data.</text>
</comment>
<evidence type="ECO:0000313" key="1">
    <source>
        <dbReference type="EMBL" id="KAJ8038726.1"/>
    </source>
</evidence>
<dbReference type="EMBL" id="JAIZAY010000007">
    <property type="protein sequence ID" value="KAJ8038726.1"/>
    <property type="molecule type" value="Genomic_DNA"/>
</dbReference>
<organism evidence="1 2">
    <name type="scientific">Holothuria leucospilota</name>
    <name type="common">Black long sea cucumber</name>
    <name type="synonym">Mertensiothuria leucospilota</name>
    <dbReference type="NCBI Taxonomy" id="206669"/>
    <lineage>
        <taxon>Eukaryota</taxon>
        <taxon>Metazoa</taxon>
        <taxon>Echinodermata</taxon>
        <taxon>Eleutherozoa</taxon>
        <taxon>Echinozoa</taxon>
        <taxon>Holothuroidea</taxon>
        <taxon>Aspidochirotacea</taxon>
        <taxon>Aspidochirotida</taxon>
        <taxon>Holothuriidae</taxon>
        <taxon>Holothuria</taxon>
    </lineage>
</organism>
<proteinExistence type="predicted"/>
<sequence>MIYIILGHVYIHPKANSDNVRDQLKATTSLIENSHPDAVKLIMGDFNYCKISDIVHTYTQYIDLPTRNNNTLDLCYMVISMDVITR</sequence>
<dbReference type="Proteomes" id="UP001152320">
    <property type="component" value="Chromosome 7"/>
</dbReference>
<keyword evidence="2" id="KW-1185">Reference proteome</keyword>
<dbReference type="AlphaFoldDB" id="A0A9Q1C4V2"/>